<dbReference type="CDD" id="cd16935">
    <property type="entry name" value="HATPase_AgrC-ComD-like"/>
    <property type="match status" value="1"/>
</dbReference>
<comment type="caution">
    <text evidence="3">The sequence shown here is derived from an EMBL/GenBank/DDBJ whole genome shotgun (WGS) entry which is preliminary data.</text>
</comment>
<reference evidence="3" key="1">
    <citation type="submission" date="2020-10" db="EMBL/GenBank/DDBJ databases">
        <authorList>
            <person name="Gilroy R."/>
        </authorList>
    </citation>
    <scope>NUCLEOTIDE SEQUENCE</scope>
    <source>
        <strain evidence="3">CHK176-22527</strain>
    </source>
</reference>
<dbReference type="InterPro" id="IPR036890">
    <property type="entry name" value="HATPase_C_sf"/>
</dbReference>
<evidence type="ECO:0000256" key="1">
    <source>
        <dbReference type="SAM" id="Phobius"/>
    </source>
</evidence>
<dbReference type="EMBL" id="DVLX01000004">
    <property type="protein sequence ID" value="HIT98653.1"/>
    <property type="molecule type" value="Genomic_DNA"/>
</dbReference>
<evidence type="ECO:0000259" key="2">
    <source>
        <dbReference type="Pfam" id="PF14501"/>
    </source>
</evidence>
<protein>
    <submittedName>
        <fullName evidence="3">GHKL domain-containing protein</fullName>
    </submittedName>
</protein>
<keyword evidence="1" id="KW-1133">Transmembrane helix</keyword>
<sequence>MIHMAAAMVLLVLTHIFCLTAMMERRYSVRKTAFIYGAFGIFFIGLTLAVYAIFGSGSTDTALISFTSTILAGFFVFILTSTDTFCKKLFLFISHSSLFCIFFCIAILVCSGLFGSLSETGTLHARNIVRTLLYVPDVIVYLKFLRPYVRAVPGTKKRTWYSISLVSILFLEVFASFVVFFYAGYDNGETLFLFGAVVMIYCSVLWVIFGTVRHMDYEMKAELIGKNVEYLQGQLELAKENEMLAKTIRHDFRHHNRNIAALLQEGDVREALRYIRQYDESLDAANPERFCRHATVNAILSSFYTRAKKEGIAVSVSADTPQESPIEDMDFVAVLSNLLENALKGCRESGSYREIRVDIRTVADKTVIVCGNTCREDMEIEDGMLRRRSTGIDSITIAVRKYDGDIRYELENGYLTVCVILNS</sequence>
<organism evidence="3 4">
    <name type="scientific">Candidatus Allocopromorpha excrementavium</name>
    <dbReference type="NCBI Taxonomy" id="2840741"/>
    <lineage>
        <taxon>Bacteria</taxon>
        <taxon>Bacillati</taxon>
        <taxon>Bacillota</taxon>
        <taxon>Clostridia</taxon>
        <taxon>Eubacteriales</taxon>
        <taxon>Eubacteriaceae</taxon>
        <taxon>Eubacteriaceae incertae sedis</taxon>
        <taxon>Candidatus Allocopromorpha</taxon>
    </lineage>
</organism>
<dbReference type="InterPro" id="IPR032834">
    <property type="entry name" value="NatK-like_C"/>
</dbReference>
<feature type="transmembrane region" description="Helical" evidence="1">
    <location>
        <begin position="6"/>
        <end position="22"/>
    </location>
</feature>
<feature type="transmembrane region" description="Helical" evidence="1">
    <location>
        <begin position="127"/>
        <end position="144"/>
    </location>
</feature>
<evidence type="ECO:0000313" key="4">
    <source>
        <dbReference type="Proteomes" id="UP000824159"/>
    </source>
</evidence>
<dbReference type="Pfam" id="PF14501">
    <property type="entry name" value="HATPase_c_5"/>
    <property type="match status" value="1"/>
</dbReference>
<keyword evidence="1" id="KW-0472">Membrane</keyword>
<reference evidence="3" key="2">
    <citation type="journal article" date="2021" name="PeerJ">
        <title>Extensive microbial diversity within the chicken gut microbiome revealed by metagenomics and culture.</title>
        <authorList>
            <person name="Gilroy R."/>
            <person name="Ravi A."/>
            <person name="Getino M."/>
            <person name="Pursley I."/>
            <person name="Horton D.L."/>
            <person name="Alikhan N.F."/>
            <person name="Baker D."/>
            <person name="Gharbi K."/>
            <person name="Hall N."/>
            <person name="Watson M."/>
            <person name="Adriaenssens E.M."/>
            <person name="Foster-Nyarko E."/>
            <person name="Jarju S."/>
            <person name="Secka A."/>
            <person name="Antonio M."/>
            <person name="Oren A."/>
            <person name="Chaudhuri R.R."/>
            <person name="La Ragione R."/>
            <person name="Hildebrand F."/>
            <person name="Pallen M.J."/>
        </authorList>
    </citation>
    <scope>NUCLEOTIDE SEQUENCE</scope>
    <source>
        <strain evidence="3">CHK176-22527</strain>
    </source>
</reference>
<accession>A0A9D1HAJ2</accession>
<keyword evidence="1" id="KW-0812">Transmembrane</keyword>
<dbReference type="AlphaFoldDB" id="A0A9D1HAJ2"/>
<feature type="transmembrane region" description="Helical" evidence="1">
    <location>
        <begin position="191"/>
        <end position="212"/>
    </location>
</feature>
<feature type="transmembrane region" description="Helical" evidence="1">
    <location>
        <begin position="89"/>
        <end position="115"/>
    </location>
</feature>
<feature type="transmembrane region" description="Helical" evidence="1">
    <location>
        <begin position="62"/>
        <end position="82"/>
    </location>
</feature>
<name>A0A9D1HAJ2_9FIRM</name>
<evidence type="ECO:0000313" key="3">
    <source>
        <dbReference type="EMBL" id="HIT98653.1"/>
    </source>
</evidence>
<feature type="domain" description="Sensor histidine kinase NatK-like C-terminal" evidence="2">
    <location>
        <begin position="329"/>
        <end position="420"/>
    </location>
</feature>
<feature type="transmembrane region" description="Helical" evidence="1">
    <location>
        <begin position="165"/>
        <end position="185"/>
    </location>
</feature>
<gene>
    <name evidence="3" type="ORF">IAD12_00170</name>
</gene>
<dbReference type="Gene3D" id="3.30.565.10">
    <property type="entry name" value="Histidine kinase-like ATPase, C-terminal domain"/>
    <property type="match status" value="1"/>
</dbReference>
<dbReference type="Proteomes" id="UP000824159">
    <property type="component" value="Unassembled WGS sequence"/>
</dbReference>
<feature type="transmembrane region" description="Helical" evidence="1">
    <location>
        <begin position="34"/>
        <end position="56"/>
    </location>
</feature>
<proteinExistence type="predicted"/>
<dbReference type="SUPFAM" id="SSF55874">
    <property type="entry name" value="ATPase domain of HSP90 chaperone/DNA topoisomerase II/histidine kinase"/>
    <property type="match status" value="1"/>
</dbReference>